<protein>
    <recommendedName>
        <fullName evidence="4">Lipoprotein</fullName>
    </recommendedName>
</protein>
<dbReference type="PROSITE" id="PS51257">
    <property type="entry name" value="PROKAR_LIPOPROTEIN"/>
    <property type="match status" value="1"/>
</dbReference>
<gene>
    <name evidence="2" type="ORF">Vau01_067050</name>
</gene>
<name>A0A8J3Z8A0_9ACTN</name>
<comment type="caution">
    <text evidence="2">The sequence shown here is derived from an EMBL/GenBank/DDBJ whole genome shotgun (WGS) entry which is preliminary data.</text>
</comment>
<proteinExistence type="predicted"/>
<dbReference type="AlphaFoldDB" id="A0A8J3Z8A0"/>
<feature type="signal peptide" evidence="1">
    <location>
        <begin position="1"/>
        <end position="20"/>
    </location>
</feature>
<keyword evidence="3" id="KW-1185">Reference proteome</keyword>
<sequence length="194" mass="20863">MNTRLALITALLLLATGGCGDVYIGPDGPDPATRPLRCQQPPDEPSGMQVLLAQSVPTASAVPCLNDDVTDWLMTVFEVVNGKARIEFTHRYGRDDDTATLDFAADCDLGAAREVSSRFDGMRRYDRPGTSATRYTDRIYYVSPGACTSLRFDLSGAGADLRGAEISGVLGFVPRATLDRQIKAASDGHLHLDP</sequence>
<dbReference type="Proteomes" id="UP000612585">
    <property type="component" value="Unassembled WGS sequence"/>
</dbReference>
<dbReference type="EMBL" id="BOPG01000045">
    <property type="protein sequence ID" value="GIJ59189.1"/>
    <property type="molecule type" value="Genomic_DNA"/>
</dbReference>
<keyword evidence="1" id="KW-0732">Signal</keyword>
<organism evidence="2 3">
    <name type="scientific">Virgisporangium aurantiacum</name>
    <dbReference type="NCBI Taxonomy" id="175570"/>
    <lineage>
        <taxon>Bacteria</taxon>
        <taxon>Bacillati</taxon>
        <taxon>Actinomycetota</taxon>
        <taxon>Actinomycetes</taxon>
        <taxon>Micromonosporales</taxon>
        <taxon>Micromonosporaceae</taxon>
        <taxon>Virgisporangium</taxon>
    </lineage>
</organism>
<feature type="chain" id="PRO_5039566963" description="Lipoprotein" evidence="1">
    <location>
        <begin position="21"/>
        <end position="194"/>
    </location>
</feature>
<dbReference type="RefSeq" id="WP_204000993.1">
    <property type="nucleotide sequence ID" value="NZ_BOPG01000045.1"/>
</dbReference>
<evidence type="ECO:0000313" key="2">
    <source>
        <dbReference type="EMBL" id="GIJ59189.1"/>
    </source>
</evidence>
<evidence type="ECO:0000256" key="1">
    <source>
        <dbReference type="SAM" id="SignalP"/>
    </source>
</evidence>
<evidence type="ECO:0000313" key="3">
    <source>
        <dbReference type="Proteomes" id="UP000612585"/>
    </source>
</evidence>
<accession>A0A8J3Z8A0</accession>
<reference evidence="2" key="1">
    <citation type="submission" date="2021-01" db="EMBL/GenBank/DDBJ databases">
        <title>Whole genome shotgun sequence of Virgisporangium aurantiacum NBRC 16421.</title>
        <authorList>
            <person name="Komaki H."/>
            <person name="Tamura T."/>
        </authorList>
    </citation>
    <scope>NUCLEOTIDE SEQUENCE</scope>
    <source>
        <strain evidence="2">NBRC 16421</strain>
    </source>
</reference>
<evidence type="ECO:0008006" key="4">
    <source>
        <dbReference type="Google" id="ProtNLM"/>
    </source>
</evidence>